<dbReference type="GO" id="GO:0005654">
    <property type="term" value="C:nucleoplasm"/>
    <property type="evidence" value="ECO:0007669"/>
    <property type="project" value="TreeGrafter"/>
</dbReference>
<evidence type="ECO:0000256" key="4">
    <source>
        <dbReference type="ARBA" id="ARBA00019062"/>
    </source>
</evidence>
<feature type="domain" description="Rnh202 triple barrel" evidence="10">
    <location>
        <begin position="33"/>
        <end position="91"/>
    </location>
</feature>
<dbReference type="Pfam" id="PF09468">
    <property type="entry name" value="RNase_H2-Ydr279"/>
    <property type="match status" value="1"/>
</dbReference>
<feature type="region of interest" description="Disordered" evidence="8">
    <location>
        <begin position="235"/>
        <end position="317"/>
    </location>
</feature>
<dbReference type="GO" id="GO:0006401">
    <property type="term" value="P:RNA catabolic process"/>
    <property type="evidence" value="ECO:0007669"/>
    <property type="project" value="TreeGrafter"/>
</dbReference>
<dbReference type="Proteomes" id="UP001152888">
    <property type="component" value="Unassembled WGS sequence"/>
</dbReference>
<dbReference type="CDD" id="cd09270">
    <property type="entry name" value="RNase_H2-B"/>
    <property type="match status" value="1"/>
</dbReference>
<keyword evidence="12" id="KW-1185">Reference proteome</keyword>
<evidence type="ECO:0000256" key="3">
    <source>
        <dbReference type="ARBA" id="ARBA00011277"/>
    </source>
</evidence>
<accession>A0A9P0KXU0</accession>
<dbReference type="AlphaFoldDB" id="A0A9P0KXU0"/>
<dbReference type="FunFam" id="1.10.20.120:FF:000002">
    <property type="entry name" value="Ribonuclease H2 subunit B"/>
    <property type="match status" value="1"/>
</dbReference>
<keyword evidence="5" id="KW-0539">Nucleus</keyword>
<name>A0A9P0KXU0_ACAOB</name>
<reference evidence="11" key="1">
    <citation type="submission" date="2022-03" db="EMBL/GenBank/DDBJ databases">
        <authorList>
            <person name="Sayadi A."/>
        </authorList>
    </citation>
    <scope>NUCLEOTIDE SEQUENCE</scope>
</reference>
<comment type="function">
    <text evidence="6">Non catalytic subunit of RNase H2, an endonuclease that specifically degrades the RNA of RNA:DNA hybrids. Participates in DNA replication, possibly by mediating the removal of lagging-strand Okazaki fragment RNA primers during DNA replication. Mediates the excision of single ribonucleotides from DNA:RNA duplexes.</text>
</comment>
<evidence type="ECO:0000256" key="1">
    <source>
        <dbReference type="ARBA" id="ARBA00004123"/>
    </source>
</evidence>
<comment type="caution">
    <text evidence="11">The sequence shown here is derived from an EMBL/GenBank/DDBJ whole genome shotgun (WGS) entry which is preliminary data.</text>
</comment>
<dbReference type="InterPro" id="IPR019024">
    <property type="entry name" value="RNase_H2_suB_wHTH"/>
</dbReference>
<evidence type="ECO:0000313" key="11">
    <source>
        <dbReference type="EMBL" id="CAH1981290.1"/>
    </source>
</evidence>
<evidence type="ECO:0000256" key="8">
    <source>
        <dbReference type="SAM" id="MobiDB-lite"/>
    </source>
</evidence>
<evidence type="ECO:0000256" key="6">
    <source>
        <dbReference type="ARBA" id="ARBA00024778"/>
    </source>
</evidence>
<dbReference type="InterPro" id="IPR041195">
    <property type="entry name" value="Rnh202_N"/>
</dbReference>
<dbReference type="OrthoDB" id="29098at2759"/>
<dbReference type="GO" id="GO:0032299">
    <property type="term" value="C:ribonuclease H2 complex"/>
    <property type="evidence" value="ECO:0007669"/>
    <property type="project" value="InterPro"/>
</dbReference>
<evidence type="ECO:0000313" key="12">
    <source>
        <dbReference type="Proteomes" id="UP001152888"/>
    </source>
</evidence>
<sequence length="317" mass="35347">MTFHIVHSIHDCNILDNLGEALELSEQYTGSGTPDIVTLRHPNTGEAAVFLFSPANNSVQEVLTFNEGKRSWFIDETVKSDGKMHLSTPIDPIFLVLPYLRKYCTNQAIPLDQLLRDEEFPETERLLKSSGLKYLNMISDRKGDEELNAFKYNEEKTLMWLKKKIERVAEILKQKNIHVGGGAVSATFVKSSRTETIDNDAYIRYAHGIVSEYLMDDLSQKLLKFLNLPAEEPQGVKRKSGVATLQPSPDAKRQKPTEEENSNSTSARMGSNVLDLSKPGAPPYPPQTQSPAPSTKEKARAKAASGSKSITSFFKKS</sequence>
<dbReference type="PANTHER" id="PTHR13383:SF11">
    <property type="entry name" value="RIBONUCLEASE H2 SUBUNIT B"/>
    <property type="match status" value="1"/>
</dbReference>
<proteinExistence type="inferred from homology"/>
<dbReference type="Pfam" id="PF17745">
    <property type="entry name" value="Ydr279_N"/>
    <property type="match status" value="1"/>
</dbReference>
<dbReference type="Gene3D" id="1.10.20.120">
    <property type="match status" value="1"/>
</dbReference>
<comment type="subunit">
    <text evidence="3">The RNase H2 complex is a heterotrimer composed of the catalytic subunit RNASEH2A and the non-catalytic subunits RNASEH2B and RNASEH2C.</text>
</comment>
<gene>
    <name evidence="11" type="ORF">ACAOBT_LOCUS14400</name>
</gene>
<feature type="domain" description="Ribonuclease H2 subunit B wHTH" evidence="9">
    <location>
        <begin position="94"/>
        <end position="222"/>
    </location>
</feature>
<evidence type="ECO:0000259" key="9">
    <source>
        <dbReference type="Pfam" id="PF09468"/>
    </source>
</evidence>
<dbReference type="EMBL" id="CAKOFQ010006906">
    <property type="protein sequence ID" value="CAH1981290.1"/>
    <property type="molecule type" value="Genomic_DNA"/>
</dbReference>
<dbReference type="InterPro" id="IPR040456">
    <property type="entry name" value="RNase_H2_suB"/>
</dbReference>
<evidence type="ECO:0000256" key="2">
    <source>
        <dbReference type="ARBA" id="ARBA00009823"/>
    </source>
</evidence>
<comment type="similarity">
    <text evidence="2">Belongs to the RNase H2 subunit B family.</text>
</comment>
<dbReference type="PANTHER" id="PTHR13383">
    <property type="entry name" value="RIBONUCLEASE H2 SUBUNIT B"/>
    <property type="match status" value="1"/>
</dbReference>
<dbReference type="Gene3D" id="2.20.25.530">
    <property type="match status" value="1"/>
</dbReference>
<evidence type="ECO:0000259" key="10">
    <source>
        <dbReference type="Pfam" id="PF17745"/>
    </source>
</evidence>
<evidence type="ECO:0000256" key="7">
    <source>
        <dbReference type="ARBA" id="ARBA00033464"/>
    </source>
</evidence>
<organism evidence="11 12">
    <name type="scientific">Acanthoscelides obtectus</name>
    <name type="common">Bean weevil</name>
    <name type="synonym">Bruchus obtectus</name>
    <dbReference type="NCBI Taxonomy" id="200917"/>
    <lineage>
        <taxon>Eukaryota</taxon>
        <taxon>Metazoa</taxon>
        <taxon>Ecdysozoa</taxon>
        <taxon>Arthropoda</taxon>
        <taxon>Hexapoda</taxon>
        <taxon>Insecta</taxon>
        <taxon>Pterygota</taxon>
        <taxon>Neoptera</taxon>
        <taxon>Endopterygota</taxon>
        <taxon>Coleoptera</taxon>
        <taxon>Polyphaga</taxon>
        <taxon>Cucujiformia</taxon>
        <taxon>Chrysomeloidea</taxon>
        <taxon>Chrysomelidae</taxon>
        <taxon>Bruchinae</taxon>
        <taxon>Bruchini</taxon>
        <taxon>Acanthoscelides</taxon>
    </lineage>
</organism>
<protein>
    <recommendedName>
        <fullName evidence="4">Ribonuclease H2 subunit B</fullName>
    </recommendedName>
    <alternativeName>
        <fullName evidence="7">Ribonuclease HI subunit B</fullName>
    </alternativeName>
</protein>
<comment type="subcellular location">
    <subcellularLocation>
        <location evidence="1">Nucleus</location>
    </subcellularLocation>
</comment>
<evidence type="ECO:0000256" key="5">
    <source>
        <dbReference type="ARBA" id="ARBA00023242"/>
    </source>
</evidence>